<gene>
    <name evidence="1" type="ORF">UFOVP257_358</name>
</gene>
<dbReference type="InterPro" id="IPR038577">
    <property type="entry name" value="GT10-like_C_sf"/>
</dbReference>
<accession>A0A6J5LKJ0</accession>
<dbReference type="Gene3D" id="3.40.50.11660">
    <property type="entry name" value="Glycosyl transferase family 10, C-terminal domain"/>
    <property type="match status" value="1"/>
</dbReference>
<proteinExistence type="predicted"/>
<reference evidence="1" key="1">
    <citation type="submission" date="2020-04" db="EMBL/GenBank/DDBJ databases">
        <authorList>
            <person name="Chiriac C."/>
            <person name="Salcher M."/>
            <person name="Ghai R."/>
            <person name="Kavagutti S V."/>
        </authorList>
    </citation>
    <scope>NUCLEOTIDE SEQUENCE</scope>
</reference>
<sequence>MSKAVSIGPDKDSFGCNFLKSFLDHVEYYQSVQEILHNHQRVGFEFSDNPTMVIYDFFELDQPHNHQFTDTTILVIESLRQVIKLKSDNRLDLTKKYIILSESWWDVNQYEFDFEYTMIYVSWDIIDSQNRLTNKSDLYYHLMDLSMLNSYNPKYDFLCLIGRGKEWRDTFVKKLQTIDLSNTLTSYYGKCLGNQDLLDLDIEYSRTNSVEEFEQKFYKNVQIGSCNHSYNLSYFTKMDLFKKTNFSLIVETEAELEEYHVTEKTLKCLILGHPFIVMGTPKFLKFLHKMGFKTYSSMFDESYDNIMDLESRMDAVINLVKEVRHYDFNTNELEKIQNHNITALAKLRNTDTYTTFLNVIT</sequence>
<organism evidence="1">
    <name type="scientific">uncultured Caudovirales phage</name>
    <dbReference type="NCBI Taxonomy" id="2100421"/>
    <lineage>
        <taxon>Viruses</taxon>
        <taxon>Duplodnaviria</taxon>
        <taxon>Heunggongvirae</taxon>
        <taxon>Uroviricota</taxon>
        <taxon>Caudoviricetes</taxon>
        <taxon>Peduoviridae</taxon>
        <taxon>Maltschvirus</taxon>
        <taxon>Maltschvirus maltsch</taxon>
    </lineage>
</organism>
<evidence type="ECO:0000313" key="1">
    <source>
        <dbReference type="EMBL" id="CAB4133636.1"/>
    </source>
</evidence>
<dbReference type="EMBL" id="LR796274">
    <property type="protein sequence ID" value="CAB4133636.1"/>
    <property type="molecule type" value="Genomic_DNA"/>
</dbReference>
<name>A0A6J5LKJ0_9CAUD</name>
<protein>
    <submittedName>
        <fullName evidence="1">Uncharacterized protein</fullName>
    </submittedName>
</protein>